<dbReference type="GO" id="GO:0020037">
    <property type="term" value="F:heme binding"/>
    <property type="evidence" value="ECO:0007669"/>
    <property type="project" value="InterPro"/>
</dbReference>
<evidence type="ECO:0000256" key="6">
    <source>
        <dbReference type="ARBA" id="ARBA00023004"/>
    </source>
</evidence>
<dbReference type="InterPro" id="IPR004852">
    <property type="entry name" value="Di-haem_cyt_c_peroxidsae"/>
</dbReference>
<dbReference type="PROSITE" id="PS51007">
    <property type="entry name" value="CYTC"/>
    <property type="match status" value="1"/>
</dbReference>
<evidence type="ECO:0000256" key="1">
    <source>
        <dbReference type="ARBA" id="ARBA00004196"/>
    </source>
</evidence>
<dbReference type="InterPro" id="IPR036909">
    <property type="entry name" value="Cyt_c-like_dom_sf"/>
</dbReference>
<dbReference type="GO" id="GO:0030313">
    <property type="term" value="C:cell envelope"/>
    <property type="evidence" value="ECO:0007669"/>
    <property type="project" value="UniProtKB-SubCell"/>
</dbReference>
<dbReference type="InterPro" id="IPR051395">
    <property type="entry name" value="Cytochrome_c_Peroxidase/MauG"/>
</dbReference>
<keyword evidence="3 7" id="KW-0479">Metal-binding</keyword>
<evidence type="ECO:0000259" key="9">
    <source>
        <dbReference type="PROSITE" id="PS51007"/>
    </source>
</evidence>
<name>A0A7U3YL39_DESPD</name>
<sequence>MNKRFACSTLLLISAACAGPLFAAGLTQMEQLGKIMYQDKDFSYNRTQSCQTCHHHVAGFADPTNMRDPASTVVSLGADGVSKGGRNAPSSAYAGFSPELQKNDAGEYVGGMFWDGRATGLSENLADPLAEQAQGPPLNPVEMNMPRLEAVVDVVRASSYARLFRKVFGGTSLDDYAVAWDNIAKAIAAYERSPEVQAFSSRFDSDQLNSQERRGKDLFVAKCSQCHSMDKVAGAKGPLFTNYTYANIGLPENTEDNVPGDDFGLGGFLATAEAPATFQADADSQRGKFKVPTLRNIALTAPYGHNGYFATLREMVVFKNTRDTGEWPAPDVKDNMTSEIGNLGLSDQNVDDLVAFLMALTDL</sequence>
<reference evidence="10 11" key="1">
    <citation type="journal article" date="2011" name="Stand. Genomic Sci.">
        <title>Complete genome sequence of Desulfobulbus propionicus type strain (1pr3).</title>
        <authorList>
            <person name="Pagani I."/>
            <person name="Lapidus A."/>
            <person name="Nolan M."/>
            <person name="Lucas S."/>
            <person name="Hammon N."/>
            <person name="Deshpande S."/>
            <person name="Cheng J.F."/>
            <person name="Chertkov O."/>
            <person name="Davenport K."/>
            <person name="Tapia R."/>
            <person name="Han C."/>
            <person name="Goodwin L."/>
            <person name="Pitluck S."/>
            <person name="Liolios K."/>
            <person name="Mavromatis K."/>
            <person name="Ivanova N."/>
            <person name="Mikhailova N."/>
            <person name="Pati A."/>
            <person name="Chen A."/>
            <person name="Palaniappan K."/>
            <person name="Land M."/>
            <person name="Hauser L."/>
            <person name="Chang Y.J."/>
            <person name="Jeffries C.D."/>
            <person name="Detter J.C."/>
            <person name="Brambilla E."/>
            <person name="Kannan K.P."/>
            <person name="Djao O.D."/>
            <person name="Rohde M."/>
            <person name="Pukall R."/>
            <person name="Spring S."/>
            <person name="Goker M."/>
            <person name="Sikorski J."/>
            <person name="Woyke T."/>
            <person name="Bristow J."/>
            <person name="Eisen J.A."/>
            <person name="Markowitz V."/>
            <person name="Hugenholtz P."/>
            <person name="Kyrpides N.C."/>
            <person name="Klenk H.P."/>
        </authorList>
    </citation>
    <scope>NUCLEOTIDE SEQUENCE [LARGE SCALE GENOMIC DNA]</scope>
    <source>
        <strain evidence="11">ATCC 33891 / DSM 2032 / 1pr3</strain>
    </source>
</reference>
<keyword evidence="2 7" id="KW-0349">Heme</keyword>
<keyword evidence="6 7" id="KW-0408">Iron</keyword>
<keyword evidence="10" id="KW-0575">Peroxidase</keyword>
<dbReference type="SUPFAM" id="SSF46626">
    <property type="entry name" value="Cytochrome c"/>
    <property type="match status" value="2"/>
</dbReference>
<evidence type="ECO:0000256" key="5">
    <source>
        <dbReference type="ARBA" id="ARBA00023002"/>
    </source>
</evidence>
<evidence type="ECO:0000256" key="2">
    <source>
        <dbReference type="ARBA" id="ARBA00022617"/>
    </source>
</evidence>
<evidence type="ECO:0000256" key="4">
    <source>
        <dbReference type="ARBA" id="ARBA00022729"/>
    </source>
</evidence>
<evidence type="ECO:0000313" key="10">
    <source>
        <dbReference type="EMBL" id="ADW17369.1"/>
    </source>
</evidence>
<keyword evidence="11" id="KW-1185">Reference proteome</keyword>
<dbReference type="GO" id="GO:0009055">
    <property type="term" value="F:electron transfer activity"/>
    <property type="evidence" value="ECO:0007669"/>
    <property type="project" value="InterPro"/>
</dbReference>
<dbReference type="Pfam" id="PF03150">
    <property type="entry name" value="CCP_MauG"/>
    <property type="match status" value="1"/>
</dbReference>
<dbReference type="Gene3D" id="1.10.760.10">
    <property type="entry name" value="Cytochrome c-like domain"/>
    <property type="match status" value="2"/>
</dbReference>
<dbReference type="PANTHER" id="PTHR30600:SF10">
    <property type="entry name" value="BLL6722 PROTEIN"/>
    <property type="match status" value="1"/>
</dbReference>
<dbReference type="Pfam" id="PF00034">
    <property type="entry name" value="Cytochrom_C"/>
    <property type="match status" value="1"/>
</dbReference>
<dbReference type="PANTHER" id="PTHR30600">
    <property type="entry name" value="CYTOCHROME C PEROXIDASE-RELATED"/>
    <property type="match status" value="1"/>
</dbReference>
<keyword evidence="4 8" id="KW-0732">Signal</keyword>
<dbReference type="GO" id="GO:0004130">
    <property type="term" value="F:cytochrome-c peroxidase activity"/>
    <property type="evidence" value="ECO:0007669"/>
    <property type="project" value="TreeGrafter"/>
</dbReference>
<dbReference type="RefSeq" id="WP_015723911.1">
    <property type="nucleotide sequence ID" value="NC_014972.1"/>
</dbReference>
<evidence type="ECO:0000256" key="8">
    <source>
        <dbReference type="SAM" id="SignalP"/>
    </source>
</evidence>
<accession>A0A7U3YL39</accession>
<dbReference type="KEGG" id="dpr:Despr_1200"/>
<evidence type="ECO:0000313" key="11">
    <source>
        <dbReference type="Proteomes" id="UP000006365"/>
    </source>
</evidence>
<comment type="subcellular location">
    <subcellularLocation>
        <location evidence="1">Cell envelope</location>
    </subcellularLocation>
</comment>
<feature type="chain" id="PRO_5030739771" evidence="8">
    <location>
        <begin position="24"/>
        <end position="363"/>
    </location>
</feature>
<dbReference type="AlphaFoldDB" id="A0A7U3YL39"/>
<dbReference type="InterPro" id="IPR009056">
    <property type="entry name" value="Cyt_c-like_dom"/>
</dbReference>
<dbReference type="PROSITE" id="PS51257">
    <property type="entry name" value="PROKAR_LIPOPROTEIN"/>
    <property type="match status" value="1"/>
</dbReference>
<organism evidence="10 11">
    <name type="scientific">Desulfobulbus propionicus (strain ATCC 33891 / DSM 2032 / VKM B-1956 / 1pr3)</name>
    <dbReference type="NCBI Taxonomy" id="577650"/>
    <lineage>
        <taxon>Bacteria</taxon>
        <taxon>Pseudomonadati</taxon>
        <taxon>Thermodesulfobacteriota</taxon>
        <taxon>Desulfobulbia</taxon>
        <taxon>Desulfobulbales</taxon>
        <taxon>Desulfobulbaceae</taxon>
        <taxon>Desulfobulbus</taxon>
    </lineage>
</organism>
<proteinExistence type="predicted"/>
<keyword evidence="5" id="KW-0560">Oxidoreductase</keyword>
<evidence type="ECO:0000256" key="3">
    <source>
        <dbReference type="ARBA" id="ARBA00022723"/>
    </source>
</evidence>
<evidence type="ECO:0000256" key="7">
    <source>
        <dbReference type="PROSITE-ProRule" id="PRU00433"/>
    </source>
</evidence>
<dbReference type="Proteomes" id="UP000006365">
    <property type="component" value="Chromosome"/>
</dbReference>
<gene>
    <name evidence="10" type="ordered locus">Despr_1200</name>
</gene>
<protein>
    <submittedName>
        <fullName evidence="10">Di-heme cytochrome c peroxidase</fullName>
    </submittedName>
</protein>
<feature type="domain" description="Cytochrome c" evidence="9">
    <location>
        <begin position="210"/>
        <end position="361"/>
    </location>
</feature>
<dbReference type="GO" id="GO:0046872">
    <property type="term" value="F:metal ion binding"/>
    <property type="evidence" value="ECO:0007669"/>
    <property type="project" value="UniProtKB-KW"/>
</dbReference>
<dbReference type="EMBL" id="CP002364">
    <property type="protein sequence ID" value="ADW17369.1"/>
    <property type="molecule type" value="Genomic_DNA"/>
</dbReference>
<feature type="signal peptide" evidence="8">
    <location>
        <begin position="1"/>
        <end position="23"/>
    </location>
</feature>